<name>A0A067Q6Q2_9AGAM</name>
<dbReference type="OrthoDB" id="549788at2759"/>
<evidence type="ECO:0000256" key="4">
    <source>
        <dbReference type="PROSITE-ProRule" id="PRU00134"/>
    </source>
</evidence>
<evidence type="ECO:0000259" key="5">
    <source>
        <dbReference type="PROSITE" id="PS50865"/>
    </source>
</evidence>
<gene>
    <name evidence="6" type="ORF">JAAARDRAFT_57111</name>
</gene>
<keyword evidence="1" id="KW-0479">Metal-binding</keyword>
<proteinExistence type="predicted"/>
<dbReference type="AlphaFoldDB" id="A0A067Q6Q2"/>
<dbReference type="Proteomes" id="UP000027265">
    <property type="component" value="Unassembled WGS sequence"/>
</dbReference>
<evidence type="ECO:0000256" key="2">
    <source>
        <dbReference type="ARBA" id="ARBA00022771"/>
    </source>
</evidence>
<keyword evidence="3" id="KW-0862">Zinc</keyword>
<keyword evidence="2 4" id="KW-0863">Zinc-finger</keyword>
<dbReference type="HOGENOM" id="CLU_858056_0_0_1"/>
<dbReference type="SUPFAM" id="SSF144232">
    <property type="entry name" value="HIT/MYND zinc finger-like"/>
    <property type="match status" value="1"/>
</dbReference>
<feature type="domain" description="MYND-type" evidence="5">
    <location>
        <begin position="202"/>
        <end position="249"/>
    </location>
</feature>
<evidence type="ECO:0000256" key="3">
    <source>
        <dbReference type="ARBA" id="ARBA00022833"/>
    </source>
</evidence>
<dbReference type="Pfam" id="PF01753">
    <property type="entry name" value="zf-MYND"/>
    <property type="match status" value="1"/>
</dbReference>
<dbReference type="GO" id="GO:0008270">
    <property type="term" value="F:zinc ion binding"/>
    <property type="evidence" value="ECO:0007669"/>
    <property type="project" value="UniProtKB-KW"/>
</dbReference>
<dbReference type="InParanoid" id="A0A067Q6Q2"/>
<sequence>MTASAGTLNELAKLAISRLSGASKGPRIDGQDVMHHANLLLKLTSIPHHELRDAIFSADVITIVTKSLVTISKEVNRNPSSTMRAAMVQLFIYLKTFLEARDGDIFVLQSITAGILPAFARCSPSFSELQVEDQQVVLSIISDILMKYLVYQSIANVTWDSMSTSGLGVRRLPEPAKEVFEEFRSHLMDQSLTSGTDRGDLSMACGNDECESRLVKNKLKKCANCQVVCYCSKQCQIVDWKQGNHRSVRRFKMNSRTPRKQVLRTFLEVTSGTCAATPLVRSHCLQQYSRSISRSYRTDFRLNHSLPSQIRSTVLLFPPHTEML</sequence>
<keyword evidence="7" id="KW-1185">Reference proteome</keyword>
<dbReference type="PROSITE" id="PS50865">
    <property type="entry name" value="ZF_MYND_2"/>
    <property type="match status" value="1"/>
</dbReference>
<dbReference type="STRING" id="933084.A0A067Q6Q2"/>
<protein>
    <recommendedName>
        <fullName evidence="5">MYND-type domain-containing protein</fullName>
    </recommendedName>
</protein>
<evidence type="ECO:0000256" key="1">
    <source>
        <dbReference type="ARBA" id="ARBA00022723"/>
    </source>
</evidence>
<evidence type="ECO:0000313" key="7">
    <source>
        <dbReference type="Proteomes" id="UP000027265"/>
    </source>
</evidence>
<dbReference type="InterPro" id="IPR002893">
    <property type="entry name" value="Znf_MYND"/>
</dbReference>
<accession>A0A067Q6Q2</accession>
<dbReference type="Gene3D" id="6.10.140.2220">
    <property type="match status" value="1"/>
</dbReference>
<dbReference type="EMBL" id="KL197716">
    <property type="protein sequence ID" value="KDQ59162.1"/>
    <property type="molecule type" value="Genomic_DNA"/>
</dbReference>
<organism evidence="6 7">
    <name type="scientific">Jaapia argillacea MUCL 33604</name>
    <dbReference type="NCBI Taxonomy" id="933084"/>
    <lineage>
        <taxon>Eukaryota</taxon>
        <taxon>Fungi</taxon>
        <taxon>Dikarya</taxon>
        <taxon>Basidiomycota</taxon>
        <taxon>Agaricomycotina</taxon>
        <taxon>Agaricomycetes</taxon>
        <taxon>Agaricomycetidae</taxon>
        <taxon>Jaapiales</taxon>
        <taxon>Jaapiaceae</taxon>
        <taxon>Jaapia</taxon>
    </lineage>
</organism>
<evidence type="ECO:0000313" key="6">
    <source>
        <dbReference type="EMBL" id="KDQ59162.1"/>
    </source>
</evidence>
<reference evidence="7" key="1">
    <citation type="journal article" date="2014" name="Proc. Natl. Acad. Sci. U.S.A.">
        <title>Extensive sampling of basidiomycete genomes demonstrates inadequacy of the white-rot/brown-rot paradigm for wood decay fungi.</title>
        <authorList>
            <person name="Riley R."/>
            <person name="Salamov A.A."/>
            <person name="Brown D.W."/>
            <person name="Nagy L.G."/>
            <person name="Floudas D."/>
            <person name="Held B.W."/>
            <person name="Levasseur A."/>
            <person name="Lombard V."/>
            <person name="Morin E."/>
            <person name="Otillar R."/>
            <person name="Lindquist E.A."/>
            <person name="Sun H."/>
            <person name="LaButti K.M."/>
            <person name="Schmutz J."/>
            <person name="Jabbour D."/>
            <person name="Luo H."/>
            <person name="Baker S.E."/>
            <person name="Pisabarro A.G."/>
            <person name="Walton J.D."/>
            <person name="Blanchette R.A."/>
            <person name="Henrissat B."/>
            <person name="Martin F."/>
            <person name="Cullen D."/>
            <person name="Hibbett D.S."/>
            <person name="Grigoriev I.V."/>
        </authorList>
    </citation>
    <scope>NUCLEOTIDE SEQUENCE [LARGE SCALE GENOMIC DNA]</scope>
    <source>
        <strain evidence="7">MUCL 33604</strain>
    </source>
</reference>